<gene>
    <name evidence="1" type="ORF">NM688_g1188</name>
</gene>
<name>A0ACC1TC75_9APHY</name>
<reference evidence="1" key="1">
    <citation type="submission" date="2022-07" db="EMBL/GenBank/DDBJ databases">
        <title>Genome Sequence of Phlebia brevispora.</title>
        <authorList>
            <person name="Buettner E."/>
        </authorList>
    </citation>
    <scope>NUCLEOTIDE SEQUENCE</scope>
    <source>
        <strain evidence="1">MPL23</strain>
    </source>
</reference>
<organism evidence="1 2">
    <name type="scientific">Phlebia brevispora</name>
    <dbReference type="NCBI Taxonomy" id="194682"/>
    <lineage>
        <taxon>Eukaryota</taxon>
        <taxon>Fungi</taxon>
        <taxon>Dikarya</taxon>
        <taxon>Basidiomycota</taxon>
        <taxon>Agaricomycotina</taxon>
        <taxon>Agaricomycetes</taxon>
        <taxon>Polyporales</taxon>
        <taxon>Meruliaceae</taxon>
        <taxon>Phlebia</taxon>
    </lineage>
</organism>
<dbReference type="Proteomes" id="UP001148662">
    <property type="component" value="Unassembled WGS sequence"/>
</dbReference>
<comment type="caution">
    <text evidence="1">The sequence shown here is derived from an EMBL/GenBank/DDBJ whole genome shotgun (WGS) entry which is preliminary data.</text>
</comment>
<protein>
    <submittedName>
        <fullName evidence="1">Uncharacterized protein</fullName>
    </submittedName>
</protein>
<keyword evidence="2" id="KW-1185">Reference proteome</keyword>
<evidence type="ECO:0000313" key="1">
    <source>
        <dbReference type="EMBL" id="KAJ3557955.1"/>
    </source>
</evidence>
<accession>A0ACC1TC75</accession>
<proteinExistence type="predicted"/>
<evidence type="ECO:0000313" key="2">
    <source>
        <dbReference type="Proteomes" id="UP001148662"/>
    </source>
</evidence>
<sequence>MMPIVSSNLDLMTTTDVPNPTPRSPPSATTRNGGRKTGDETTRESAASNATSPAGSGALASAGRLPRVNSVAGNIHHVDSSGIDGPIDQSDSTTEDGEDNASSTQVVDKSKEAIPIRPSREHSIVPSVIIDTDGGPSAPSNTPDPAGSTSDTNSSAVEDINNTNVQADIRMDIAGNSASAGNQPEVQSANGVPTIESVNPRTEALVMKNPGWIPDDVMKRLAVIAARDNPAKFRYALSKVPQQLTVFGGHDSTVLCYQERPLTVLFLARIRSTYFMENGGPARCASVKFKFLREADMHAARVLVDEKSKPPLPASKTFWAGQKNTYWSKATGSSEIRWFSDLYDGTVAIRAKHLMKKLDLDLHTNDIGLFECGIQRYSRGERRPIVWRTWKASFQLQSIVKVYSAPLSAPEEDASDAETSQRDDTDDEDAAY</sequence>
<dbReference type="EMBL" id="JANHOG010000119">
    <property type="protein sequence ID" value="KAJ3557955.1"/>
    <property type="molecule type" value="Genomic_DNA"/>
</dbReference>